<organism evidence="1 2">
    <name type="scientific">Penicillium desertorum</name>
    <dbReference type="NCBI Taxonomy" id="1303715"/>
    <lineage>
        <taxon>Eukaryota</taxon>
        <taxon>Fungi</taxon>
        <taxon>Dikarya</taxon>
        <taxon>Ascomycota</taxon>
        <taxon>Pezizomycotina</taxon>
        <taxon>Eurotiomycetes</taxon>
        <taxon>Eurotiomycetidae</taxon>
        <taxon>Eurotiales</taxon>
        <taxon>Aspergillaceae</taxon>
        <taxon>Penicillium</taxon>
    </lineage>
</organism>
<reference evidence="1" key="2">
    <citation type="journal article" date="2023" name="IMA Fungus">
        <title>Comparative genomic study of the Penicillium genus elucidates a diverse pangenome and 15 lateral gene transfer events.</title>
        <authorList>
            <person name="Petersen C."/>
            <person name="Sorensen T."/>
            <person name="Nielsen M.R."/>
            <person name="Sondergaard T.E."/>
            <person name="Sorensen J.L."/>
            <person name="Fitzpatrick D.A."/>
            <person name="Frisvad J.C."/>
            <person name="Nielsen K.L."/>
        </authorList>
    </citation>
    <scope>NUCLEOTIDE SEQUENCE</scope>
    <source>
        <strain evidence="1">IBT 17660</strain>
    </source>
</reference>
<evidence type="ECO:0000313" key="2">
    <source>
        <dbReference type="Proteomes" id="UP001147760"/>
    </source>
</evidence>
<accession>A0A9W9WDC1</accession>
<dbReference type="EMBL" id="JAPWDO010000010">
    <property type="protein sequence ID" value="KAJ5454979.1"/>
    <property type="molecule type" value="Genomic_DNA"/>
</dbReference>
<keyword evidence="2" id="KW-1185">Reference proteome</keyword>
<dbReference type="Proteomes" id="UP001147760">
    <property type="component" value="Unassembled WGS sequence"/>
</dbReference>
<sequence length="109" mass="12674">MAPSTICLNLIDTPLKEGAEILVRTICKVAPITFYESLKSREKFLNWIEIRRVWRQIDHFHASIGTHLRYPFGAVKRRVIHWTDFGSVPPVMPKEFINKDNVLEENGIL</sequence>
<reference evidence="1" key="1">
    <citation type="submission" date="2022-12" db="EMBL/GenBank/DDBJ databases">
        <authorList>
            <person name="Petersen C."/>
        </authorList>
    </citation>
    <scope>NUCLEOTIDE SEQUENCE</scope>
    <source>
        <strain evidence="1">IBT 17660</strain>
    </source>
</reference>
<comment type="caution">
    <text evidence="1">The sequence shown here is derived from an EMBL/GenBank/DDBJ whole genome shotgun (WGS) entry which is preliminary data.</text>
</comment>
<dbReference type="AlphaFoldDB" id="A0A9W9WDC1"/>
<evidence type="ECO:0000313" key="1">
    <source>
        <dbReference type="EMBL" id="KAJ5454979.1"/>
    </source>
</evidence>
<protein>
    <submittedName>
        <fullName evidence="1">Uncharacterized protein</fullName>
    </submittedName>
</protein>
<gene>
    <name evidence="1" type="ORF">N7530_012748</name>
</gene>
<name>A0A9W9WDC1_9EURO</name>
<proteinExistence type="predicted"/>